<name>A0ABN9CP83_9NEOB</name>
<dbReference type="EMBL" id="CATNWA010011154">
    <property type="protein sequence ID" value="CAI9561247.1"/>
    <property type="molecule type" value="Genomic_DNA"/>
</dbReference>
<dbReference type="InterPro" id="IPR050971">
    <property type="entry name" value="Cadherin-domain_protein"/>
</dbReference>
<dbReference type="PROSITE" id="PS00232">
    <property type="entry name" value="CADHERIN_1"/>
    <property type="match status" value="1"/>
</dbReference>
<reference evidence="10" key="1">
    <citation type="submission" date="2023-05" db="EMBL/GenBank/DDBJ databases">
        <authorList>
            <person name="Stuckert A."/>
        </authorList>
    </citation>
    <scope>NUCLEOTIDE SEQUENCE</scope>
</reference>
<keyword evidence="3" id="KW-0677">Repeat</keyword>
<evidence type="ECO:0000313" key="10">
    <source>
        <dbReference type="EMBL" id="CAI9561247.1"/>
    </source>
</evidence>
<proteinExistence type="predicted"/>
<gene>
    <name evidence="10" type="ORF">SPARVUS_LOCUS5400230</name>
</gene>
<dbReference type="Gene3D" id="2.60.40.60">
    <property type="entry name" value="Cadherins"/>
    <property type="match status" value="2"/>
</dbReference>
<dbReference type="Pfam" id="PF00028">
    <property type="entry name" value="Cadherin"/>
    <property type="match status" value="1"/>
</dbReference>
<organism evidence="10 11">
    <name type="scientific">Staurois parvus</name>
    <dbReference type="NCBI Taxonomy" id="386267"/>
    <lineage>
        <taxon>Eukaryota</taxon>
        <taxon>Metazoa</taxon>
        <taxon>Chordata</taxon>
        <taxon>Craniata</taxon>
        <taxon>Vertebrata</taxon>
        <taxon>Euteleostomi</taxon>
        <taxon>Amphibia</taxon>
        <taxon>Batrachia</taxon>
        <taxon>Anura</taxon>
        <taxon>Neobatrachia</taxon>
        <taxon>Ranoidea</taxon>
        <taxon>Ranidae</taxon>
        <taxon>Staurois</taxon>
    </lineage>
</organism>
<dbReference type="InterPro" id="IPR015919">
    <property type="entry name" value="Cadherin-like_sf"/>
</dbReference>
<dbReference type="PANTHER" id="PTHR24025">
    <property type="entry name" value="DESMOGLEIN FAMILY MEMBER"/>
    <property type="match status" value="1"/>
</dbReference>
<evidence type="ECO:0000256" key="6">
    <source>
        <dbReference type="ARBA" id="ARBA00022989"/>
    </source>
</evidence>
<keyword evidence="4 8" id="KW-0106">Calcium</keyword>
<keyword evidence="2" id="KW-0812">Transmembrane</keyword>
<dbReference type="Proteomes" id="UP001162483">
    <property type="component" value="Unassembled WGS sequence"/>
</dbReference>
<keyword evidence="7" id="KW-0472">Membrane</keyword>
<comment type="caution">
    <text evidence="10">The sequence shown here is derived from an EMBL/GenBank/DDBJ whole genome shotgun (WGS) entry which is preliminary data.</text>
</comment>
<sequence>GGNLDSTFDIEKGVGTIVIAKPLDAELRSSYNMTVEVTDGTNVASTQVLIRVLDNNDNGPEFTQSSYEATISEDVLPETEILQIKATDKDENHKLSYIVHSSIDPMSMKKF</sequence>
<accession>A0ABN9CP83</accession>
<dbReference type="SMART" id="SM00112">
    <property type="entry name" value="CA"/>
    <property type="match status" value="1"/>
</dbReference>
<evidence type="ECO:0000256" key="3">
    <source>
        <dbReference type="ARBA" id="ARBA00022737"/>
    </source>
</evidence>
<evidence type="ECO:0000313" key="11">
    <source>
        <dbReference type="Proteomes" id="UP001162483"/>
    </source>
</evidence>
<keyword evidence="5" id="KW-0130">Cell adhesion</keyword>
<dbReference type="CDD" id="cd11304">
    <property type="entry name" value="Cadherin_repeat"/>
    <property type="match status" value="2"/>
</dbReference>
<evidence type="ECO:0000256" key="2">
    <source>
        <dbReference type="ARBA" id="ARBA00022692"/>
    </source>
</evidence>
<feature type="non-terminal residue" evidence="10">
    <location>
        <position position="1"/>
    </location>
</feature>
<dbReference type="InterPro" id="IPR002126">
    <property type="entry name" value="Cadherin-like_dom"/>
</dbReference>
<dbReference type="InterPro" id="IPR020894">
    <property type="entry name" value="Cadherin_CS"/>
</dbReference>
<keyword evidence="6" id="KW-1133">Transmembrane helix</keyword>
<evidence type="ECO:0000256" key="5">
    <source>
        <dbReference type="ARBA" id="ARBA00022889"/>
    </source>
</evidence>
<evidence type="ECO:0000256" key="4">
    <source>
        <dbReference type="ARBA" id="ARBA00022837"/>
    </source>
</evidence>
<keyword evidence="11" id="KW-1185">Reference proteome</keyword>
<evidence type="ECO:0000256" key="7">
    <source>
        <dbReference type="ARBA" id="ARBA00023136"/>
    </source>
</evidence>
<protein>
    <recommendedName>
        <fullName evidence="9">Cadherin domain-containing protein</fullName>
    </recommendedName>
</protein>
<evidence type="ECO:0000256" key="1">
    <source>
        <dbReference type="ARBA" id="ARBA00004370"/>
    </source>
</evidence>
<dbReference type="PROSITE" id="PS50268">
    <property type="entry name" value="CADHERIN_2"/>
    <property type="match status" value="1"/>
</dbReference>
<evidence type="ECO:0000259" key="9">
    <source>
        <dbReference type="PROSITE" id="PS50268"/>
    </source>
</evidence>
<evidence type="ECO:0000256" key="8">
    <source>
        <dbReference type="PROSITE-ProRule" id="PRU00043"/>
    </source>
</evidence>
<dbReference type="SUPFAM" id="SSF49313">
    <property type="entry name" value="Cadherin-like"/>
    <property type="match status" value="2"/>
</dbReference>
<comment type="subcellular location">
    <subcellularLocation>
        <location evidence="1">Membrane</location>
    </subcellularLocation>
</comment>
<dbReference type="PRINTS" id="PR00205">
    <property type="entry name" value="CADHERIN"/>
</dbReference>
<feature type="non-terminal residue" evidence="10">
    <location>
        <position position="111"/>
    </location>
</feature>
<dbReference type="PANTHER" id="PTHR24025:SF21">
    <property type="entry name" value="FAT ATYPICAL CADHERIN 3"/>
    <property type="match status" value="1"/>
</dbReference>
<feature type="domain" description="Cadherin" evidence="9">
    <location>
        <begin position="8"/>
        <end position="62"/>
    </location>
</feature>